<keyword evidence="9" id="KW-1185">Reference proteome</keyword>
<dbReference type="PRINTS" id="PR00364">
    <property type="entry name" value="DISEASERSIST"/>
</dbReference>
<dbReference type="FunFam" id="3.40.50.300:FF:001091">
    <property type="entry name" value="Probable disease resistance protein At1g61300"/>
    <property type="match status" value="1"/>
</dbReference>
<dbReference type="PANTHER" id="PTHR33463">
    <property type="entry name" value="NB-ARC DOMAIN-CONTAINING PROTEIN-RELATED"/>
    <property type="match status" value="1"/>
</dbReference>
<comment type="caution">
    <text evidence="8">The sequence shown here is derived from an EMBL/GenBank/DDBJ whole genome shotgun (WGS) entry which is preliminary data.</text>
</comment>
<dbReference type="InterPro" id="IPR036388">
    <property type="entry name" value="WH-like_DNA-bd_sf"/>
</dbReference>
<evidence type="ECO:0000256" key="4">
    <source>
        <dbReference type="ARBA" id="ARBA00022821"/>
    </source>
</evidence>
<comment type="similarity">
    <text evidence="1">Belongs to the disease resistance NB-LRR family.</text>
</comment>
<keyword evidence="5" id="KW-0547">Nucleotide-binding</keyword>
<sequence>MDFVGKVAAAAIPPCIAPVLEYIAYPFKVSDNVKALEKATATLTAAQTDVNENAARQGLTQPRLVEDWLRRVDEVKVEAGDITRRYKERCRCFGSRSFNCWSNFSISKDAAKKLKKVQEFREEFNNFPQVAIQPPPEVPEQPIGSEVVVPKEEANFQEILRYIDSDQNGIFGIFGMGGVGKTRLLHLVNNHYIGSSAFDVMVKVTASKGCTVEKLQKELCDNCGLVQGNSNEESQARTRIISNYLNKRNFLILLDDLWGEIDLERVGIPLGLGKQFKKKIVITTRSVSVCDLMGVEESVRVAGLETEDALRLFYEKVGEKTVKSHPLIPSLAQEIVKELGGLPLALITIGASMRGKKDPKQWRDRIDLLKKSRLKGVDEEEKLFHRLKLSYDSLNEKSKHCFLICSLWPEDYYINNIRLIECWLGLGLLDLSDAKNIYNPGFDVINELLSACLLEERKSLLVWEEDEYVKMHDVIRDLALWIAHDEERASLTSCFHDCPDLPCGVPLIPCDATSLQFLRVNCFSWLDRLRDATYFTPIKPLVQNVSNFRELAFLDLSSCGLKSFPQGISELVKLENLNLAVNRITSVPEELKHVRNLRFLSLRQNSISSFPKGVLPELKELMVLDFYRINYNLISEGGDEQPTSEIFLELSNLPVRTLHLAYENETHTLEIPSSFIEKVQDNLYSLELEVWSVRKLVIGSNYQNRLGNLGFLQFDMGELEMIEWSNIAPEDLLPMLSDLSFKDCRIRDVSWTLYLPSLRRLILYRCCHIVQLFERVDGSGAIKPTFPSLIVLILQDLPKIEIICDKSITFPSLEKITIVKCPMLKKLPFQSRGKLKTIDIKSKWWERLEWEDNDLKQDLQDLVF</sequence>
<proteinExistence type="inferred from homology"/>
<organism evidence="8 9">
    <name type="scientific">Rhynchospora pubera</name>
    <dbReference type="NCBI Taxonomy" id="906938"/>
    <lineage>
        <taxon>Eukaryota</taxon>
        <taxon>Viridiplantae</taxon>
        <taxon>Streptophyta</taxon>
        <taxon>Embryophyta</taxon>
        <taxon>Tracheophyta</taxon>
        <taxon>Spermatophyta</taxon>
        <taxon>Magnoliopsida</taxon>
        <taxon>Liliopsida</taxon>
        <taxon>Poales</taxon>
        <taxon>Cyperaceae</taxon>
        <taxon>Cyperoideae</taxon>
        <taxon>Rhynchosporeae</taxon>
        <taxon>Rhynchospora</taxon>
    </lineage>
</organism>
<feature type="domain" description="Disease resistance protein winged helix" evidence="7">
    <location>
        <begin position="407"/>
        <end position="479"/>
    </location>
</feature>
<name>A0AAV8H9P7_9POAL</name>
<reference evidence="8" key="1">
    <citation type="submission" date="2022-08" db="EMBL/GenBank/DDBJ databases">
        <authorList>
            <person name="Marques A."/>
        </authorList>
    </citation>
    <scope>NUCLEOTIDE SEQUENCE</scope>
    <source>
        <strain evidence="8">RhyPub2mFocal</strain>
        <tissue evidence="8">Leaves</tissue>
    </source>
</reference>
<dbReference type="AlphaFoldDB" id="A0AAV8H9P7"/>
<dbReference type="GO" id="GO:0043531">
    <property type="term" value="F:ADP binding"/>
    <property type="evidence" value="ECO:0007669"/>
    <property type="project" value="InterPro"/>
</dbReference>
<evidence type="ECO:0000256" key="5">
    <source>
        <dbReference type="ARBA" id="ARBA00022840"/>
    </source>
</evidence>
<dbReference type="EMBL" id="JAMFTS010000001">
    <property type="protein sequence ID" value="KAJ4814565.1"/>
    <property type="molecule type" value="Genomic_DNA"/>
</dbReference>
<evidence type="ECO:0000313" key="9">
    <source>
        <dbReference type="Proteomes" id="UP001140206"/>
    </source>
</evidence>
<dbReference type="FunFam" id="1.10.10.10:FF:000322">
    <property type="entry name" value="Probable disease resistance protein At1g63360"/>
    <property type="match status" value="1"/>
</dbReference>
<dbReference type="GO" id="GO:0005524">
    <property type="term" value="F:ATP binding"/>
    <property type="evidence" value="ECO:0007669"/>
    <property type="project" value="UniProtKB-KW"/>
</dbReference>
<evidence type="ECO:0000259" key="6">
    <source>
        <dbReference type="Pfam" id="PF00931"/>
    </source>
</evidence>
<evidence type="ECO:0000256" key="2">
    <source>
        <dbReference type="ARBA" id="ARBA00022614"/>
    </source>
</evidence>
<keyword evidence="4" id="KW-0611">Plant defense</keyword>
<evidence type="ECO:0000256" key="1">
    <source>
        <dbReference type="ARBA" id="ARBA00008894"/>
    </source>
</evidence>
<keyword evidence="2" id="KW-0433">Leucine-rich repeat</keyword>
<evidence type="ECO:0000313" key="8">
    <source>
        <dbReference type="EMBL" id="KAJ4814565.1"/>
    </source>
</evidence>
<dbReference type="GO" id="GO:0009626">
    <property type="term" value="P:plant-type hypersensitive response"/>
    <property type="evidence" value="ECO:0007669"/>
    <property type="project" value="UniProtKB-ARBA"/>
</dbReference>
<dbReference type="SUPFAM" id="SSF52058">
    <property type="entry name" value="L domain-like"/>
    <property type="match status" value="1"/>
</dbReference>
<dbReference type="Proteomes" id="UP001140206">
    <property type="component" value="Chromosome 1"/>
</dbReference>
<dbReference type="SMART" id="SM00369">
    <property type="entry name" value="LRR_TYP"/>
    <property type="match status" value="2"/>
</dbReference>
<dbReference type="Gene3D" id="1.10.10.10">
    <property type="entry name" value="Winged helix-like DNA-binding domain superfamily/Winged helix DNA-binding domain"/>
    <property type="match status" value="1"/>
</dbReference>
<dbReference type="PROSITE" id="PS51450">
    <property type="entry name" value="LRR"/>
    <property type="match status" value="1"/>
</dbReference>
<evidence type="ECO:0000256" key="3">
    <source>
        <dbReference type="ARBA" id="ARBA00022737"/>
    </source>
</evidence>
<dbReference type="InterPro" id="IPR058922">
    <property type="entry name" value="WHD_DRP"/>
</dbReference>
<dbReference type="InterPro" id="IPR027417">
    <property type="entry name" value="P-loop_NTPase"/>
</dbReference>
<dbReference type="InterPro" id="IPR003591">
    <property type="entry name" value="Leu-rich_rpt_typical-subtyp"/>
</dbReference>
<dbReference type="Gene3D" id="3.80.10.10">
    <property type="entry name" value="Ribonuclease Inhibitor"/>
    <property type="match status" value="1"/>
</dbReference>
<dbReference type="SUPFAM" id="SSF52540">
    <property type="entry name" value="P-loop containing nucleoside triphosphate hydrolases"/>
    <property type="match status" value="1"/>
</dbReference>
<dbReference type="InterPro" id="IPR001611">
    <property type="entry name" value="Leu-rich_rpt"/>
</dbReference>
<dbReference type="InterPro" id="IPR050905">
    <property type="entry name" value="Plant_NBS-LRR"/>
</dbReference>
<dbReference type="Gene3D" id="1.10.8.430">
    <property type="entry name" value="Helical domain of apoptotic protease-activating factors"/>
    <property type="match status" value="1"/>
</dbReference>
<dbReference type="InterPro" id="IPR042197">
    <property type="entry name" value="Apaf_helical"/>
</dbReference>
<dbReference type="Gene3D" id="3.40.50.300">
    <property type="entry name" value="P-loop containing nucleotide triphosphate hydrolases"/>
    <property type="match status" value="1"/>
</dbReference>
<dbReference type="PANTHER" id="PTHR33463:SF207">
    <property type="entry name" value="AAA+ ATPASE DOMAIN-CONTAINING PROTEIN"/>
    <property type="match status" value="1"/>
</dbReference>
<dbReference type="FunFam" id="1.10.8.430:FF:000003">
    <property type="entry name" value="Probable disease resistance protein At5g66910"/>
    <property type="match status" value="1"/>
</dbReference>
<keyword evidence="5" id="KW-0067">ATP-binding</keyword>
<evidence type="ECO:0000259" key="7">
    <source>
        <dbReference type="Pfam" id="PF23559"/>
    </source>
</evidence>
<keyword evidence="3" id="KW-0677">Repeat</keyword>
<feature type="domain" description="NB-ARC" evidence="6">
    <location>
        <begin position="157"/>
        <end position="322"/>
    </location>
</feature>
<gene>
    <name evidence="8" type="ORF">LUZ62_027131</name>
</gene>
<dbReference type="InterPro" id="IPR032675">
    <property type="entry name" value="LRR_dom_sf"/>
</dbReference>
<dbReference type="GO" id="GO:0002758">
    <property type="term" value="P:innate immune response-activating signaling pathway"/>
    <property type="evidence" value="ECO:0007669"/>
    <property type="project" value="UniProtKB-ARBA"/>
</dbReference>
<dbReference type="Pfam" id="PF13855">
    <property type="entry name" value="LRR_8"/>
    <property type="match status" value="1"/>
</dbReference>
<dbReference type="GO" id="GO:0042742">
    <property type="term" value="P:defense response to bacterium"/>
    <property type="evidence" value="ECO:0007669"/>
    <property type="project" value="UniProtKB-ARBA"/>
</dbReference>
<dbReference type="Pfam" id="PF23559">
    <property type="entry name" value="WHD_DRP"/>
    <property type="match status" value="1"/>
</dbReference>
<dbReference type="InterPro" id="IPR002182">
    <property type="entry name" value="NB-ARC"/>
</dbReference>
<dbReference type="Pfam" id="PF00931">
    <property type="entry name" value="NB-ARC"/>
    <property type="match status" value="1"/>
</dbReference>
<protein>
    <submittedName>
        <fullName evidence="8">Disease resistance protein RPS2</fullName>
    </submittedName>
</protein>
<accession>A0AAV8H9P7</accession>